<dbReference type="Proteomes" id="UP000642107">
    <property type="component" value="Unassembled WGS sequence"/>
</dbReference>
<dbReference type="InterPro" id="IPR036291">
    <property type="entry name" value="NAD(P)-bd_dom_sf"/>
</dbReference>
<evidence type="ECO:0000313" key="7">
    <source>
        <dbReference type="Proteomes" id="UP000642107"/>
    </source>
</evidence>
<evidence type="ECO:0000256" key="1">
    <source>
        <dbReference type="ARBA" id="ARBA00010928"/>
    </source>
</evidence>
<evidence type="ECO:0000256" key="3">
    <source>
        <dbReference type="ARBA" id="ARBA00023027"/>
    </source>
</evidence>
<dbReference type="Gene3D" id="3.30.360.10">
    <property type="entry name" value="Dihydrodipicolinate Reductase, domain 2"/>
    <property type="match status" value="1"/>
</dbReference>
<evidence type="ECO:0000259" key="4">
    <source>
        <dbReference type="Pfam" id="PF01408"/>
    </source>
</evidence>
<dbReference type="PANTHER" id="PTHR43708:SF5">
    <property type="entry name" value="CONSERVED EXPRESSED OXIDOREDUCTASE (EUROFUNG)-RELATED"/>
    <property type="match status" value="1"/>
</dbReference>
<protein>
    <submittedName>
        <fullName evidence="6">Gfo/Idh/MocA family oxidoreductase</fullName>
    </submittedName>
</protein>
<dbReference type="InterPro" id="IPR000683">
    <property type="entry name" value="Gfo/Idh/MocA-like_OxRdtase_N"/>
</dbReference>
<feature type="domain" description="Gfo/Idh/MocA-like oxidoreductase N-terminal" evidence="4">
    <location>
        <begin position="4"/>
        <end position="123"/>
    </location>
</feature>
<reference evidence="6 7" key="1">
    <citation type="submission" date="2020-09" db="EMBL/GenBank/DDBJ databases">
        <title>Flavimobilis rhizosphaerae sp. nov., isolated from rhizosphere soil of Spartina alterniflora.</title>
        <authorList>
            <person name="Hanqin C."/>
        </authorList>
    </citation>
    <scope>NUCLEOTIDE SEQUENCE [LARGE SCALE GENOMIC DNA]</scope>
    <source>
        <strain evidence="6 7">GY 10621</strain>
    </source>
</reference>
<dbReference type="RefSeq" id="WP_192277476.1">
    <property type="nucleotide sequence ID" value="NZ_JACZDF010000001.1"/>
</dbReference>
<feature type="domain" description="GFO/IDH/MocA-like oxidoreductase" evidence="5">
    <location>
        <begin position="132"/>
        <end position="251"/>
    </location>
</feature>
<dbReference type="Pfam" id="PF22725">
    <property type="entry name" value="GFO_IDH_MocA_C3"/>
    <property type="match status" value="1"/>
</dbReference>
<dbReference type="PANTHER" id="PTHR43708">
    <property type="entry name" value="CONSERVED EXPRESSED OXIDOREDUCTASE (EUROFUNG)"/>
    <property type="match status" value="1"/>
</dbReference>
<dbReference type="EMBL" id="JACZDF010000001">
    <property type="protein sequence ID" value="MBD9698368.1"/>
    <property type="molecule type" value="Genomic_DNA"/>
</dbReference>
<proteinExistence type="inferred from homology"/>
<name>A0ABR9DN04_9MICO</name>
<dbReference type="SUPFAM" id="SSF51735">
    <property type="entry name" value="NAD(P)-binding Rossmann-fold domains"/>
    <property type="match status" value="1"/>
</dbReference>
<evidence type="ECO:0000256" key="2">
    <source>
        <dbReference type="ARBA" id="ARBA00023002"/>
    </source>
</evidence>
<evidence type="ECO:0000259" key="5">
    <source>
        <dbReference type="Pfam" id="PF22725"/>
    </source>
</evidence>
<keyword evidence="3" id="KW-0520">NAD</keyword>
<gene>
    <name evidence="6" type="ORF">IGS67_02520</name>
</gene>
<comment type="similarity">
    <text evidence="1">Belongs to the Gfo/Idh/MocA family.</text>
</comment>
<comment type="caution">
    <text evidence="6">The sequence shown here is derived from an EMBL/GenBank/DDBJ whole genome shotgun (WGS) entry which is preliminary data.</text>
</comment>
<dbReference type="InterPro" id="IPR051317">
    <property type="entry name" value="Gfo/Idh/MocA_oxidoreduct"/>
</dbReference>
<dbReference type="Gene3D" id="3.40.50.720">
    <property type="entry name" value="NAD(P)-binding Rossmann-like Domain"/>
    <property type="match status" value="1"/>
</dbReference>
<keyword evidence="2" id="KW-0560">Oxidoreductase</keyword>
<sequence>MAAVKVGILGYGLGGAAFHAPFVASTPGLELTAVVTGRAAAAEEIRCRYPGARVLPDTDALWRAGVDVVIVTTPNRTHVPLARAALERGLGVVVDKPAAPDGATLRRLGELADARGALLTVFHNRRWDDDHLTLRRLLGEGALGEVLRYEARWESWRPVPRGGWRESADPADLPGLLHDLGTHLVDQALDVLGPVATVYAETDVRRAGVGADDDAFVALTHVGGARSHLAVSALVPVPGPRLRVVGAHGQVETWGLDPQEVALRAGRRPVGDGLTDDGTLWGVRTPAGTMTLTTGGPEGTTTSDVPLVPGDHGAFYAQLAEAAAGRGPVPVSVESAAVTLDVVAAAHRAAATGQAVTLGAR</sequence>
<dbReference type="SUPFAM" id="SSF55347">
    <property type="entry name" value="Glyceraldehyde-3-phosphate dehydrogenase-like, C-terminal domain"/>
    <property type="match status" value="1"/>
</dbReference>
<keyword evidence="7" id="KW-1185">Reference proteome</keyword>
<accession>A0ABR9DN04</accession>
<evidence type="ECO:0000313" key="6">
    <source>
        <dbReference type="EMBL" id="MBD9698368.1"/>
    </source>
</evidence>
<dbReference type="InterPro" id="IPR055170">
    <property type="entry name" value="GFO_IDH_MocA-like_dom"/>
</dbReference>
<dbReference type="Pfam" id="PF01408">
    <property type="entry name" value="GFO_IDH_MocA"/>
    <property type="match status" value="1"/>
</dbReference>
<organism evidence="6 7">
    <name type="scientific">Flavimobilis rhizosphaerae</name>
    <dbReference type="NCBI Taxonomy" id="2775421"/>
    <lineage>
        <taxon>Bacteria</taxon>
        <taxon>Bacillati</taxon>
        <taxon>Actinomycetota</taxon>
        <taxon>Actinomycetes</taxon>
        <taxon>Micrococcales</taxon>
        <taxon>Jonesiaceae</taxon>
        <taxon>Flavimobilis</taxon>
    </lineage>
</organism>